<accession>K1S4Y3</accession>
<feature type="non-terminal residue" evidence="1">
    <location>
        <position position="227"/>
    </location>
</feature>
<evidence type="ECO:0000313" key="1">
    <source>
        <dbReference type="EMBL" id="EKC55747.1"/>
    </source>
</evidence>
<sequence>NIDTRSKKDRPDLIRLCTNSKHEEVVVGIEHFCVNQIVKRARNGYKSLGKESVVHIWETYEKGHQELKDSGEVSDDICRKLMKNSVLLAQQANTLQYKSFLNAFSSSLEKHLDNVDAYRKSIQQFAGQRRIELALLIEVETAFPQMFFNANDTIRVDETGLLPMVEDIVHMLSSIPEVAVDYIVLYLTSAAFKLHTDVIAFRTGSIKRQLRKQRVTVYKYAGIDKYG</sequence>
<proteinExistence type="predicted"/>
<name>K1S4Y3_9ZZZZ</name>
<dbReference type="EMBL" id="AJWY01010366">
    <property type="protein sequence ID" value="EKC55747.1"/>
    <property type="molecule type" value="Genomic_DNA"/>
</dbReference>
<feature type="non-terminal residue" evidence="1">
    <location>
        <position position="1"/>
    </location>
</feature>
<organism evidence="1">
    <name type="scientific">human gut metagenome</name>
    <dbReference type="NCBI Taxonomy" id="408170"/>
    <lineage>
        <taxon>unclassified sequences</taxon>
        <taxon>metagenomes</taxon>
        <taxon>organismal metagenomes</taxon>
    </lineage>
</organism>
<gene>
    <name evidence="1" type="ORF">LEA_15188</name>
</gene>
<protein>
    <submittedName>
        <fullName evidence="1">Uncharacterized protein</fullName>
    </submittedName>
</protein>
<reference evidence="1" key="1">
    <citation type="journal article" date="2013" name="Environ. Microbiol.">
        <title>Microbiota from the distal guts of lean and obese adolescents exhibit partial functional redundancy besides clear differences in community structure.</title>
        <authorList>
            <person name="Ferrer M."/>
            <person name="Ruiz A."/>
            <person name="Lanza F."/>
            <person name="Haange S.B."/>
            <person name="Oberbach A."/>
            <person name="Till H."/>
            <person name="Bargiela R."/>
            <person name="Campoy C."/>
            <person name="Segura M.T."/>
            <person name="Richter M."/>
            <person name="von Bergen M."/>
            <person name="Seifert J."/>
            <person name="Suarez A."/>
        </authorList>
    </citation>
    <scope>NUCLEOTIDE SEQUENCE</scope>
</reference>
<comment type="caution">
    <text evidence="1">The sequence shown here is derived from an EMBL/GenBank/DDBJ whole genome shotgun (WGS) entry which is preliminary data.</text>
</comment>
<dbReference type="AlphaFoldDB" id="K1S4Y3"/>